<gene>
    <name evidence="2" type="ORF">GCM10009654_24080</name>
</gene>
<feature type="region of interest" description="Disordered" evidence="1">
    <location>
        <begin position="23"/>
        <end position="77"/>
    </location>
</feature>
<organism evidence="2 3">
    <name type="scientific">Streptomyces hebeiensis</name>
    <dbReference type="NCBI Taxonomy" id="229486"/>
    <lineage>
        <taxon>Bacteria</taxon>
        <taxon>Bacillati</taxon>
        <taxon>Actinomycetota</taxon>
        <taxon>Actinomycetes</taxon>
        <taxon>Kitasatosporales</taxon>
        <taxon>Streptomycetaceae</taxon>
        <taxon>Streptomyces</taxon>
    </lineage>
</organism>
<feature type="compositionally biased region" description="Low complexity" evidence="1">
    <location>
        <begin position="45"/>
        <end position="66"/>
    </location>
</feature>
<evidence type="ECO:0000313" key="3">
    <source>
        <dbReference type="Proteomes" id="UP001501371"/>
    </source>
</evidence>
<sequence length="265" mass="26598">MRTRTAYRTGAAVTVALVLGLTGACGGGRGDGGDGGKDRPDDRASTTTGATTGPPERAPAPAAASPRPGPTGIGARDGRVLAQGELDRAVLATGDVSGFEVRPMDPPPARGETADRRACAPLVGLINGTPEPRAKAVAYRQLVGGDGNGGPAVSEFLTAHGVGDARTLLSRLSTAIGSCADGFTARGGDGPSTYTGVRRLDVAKTGDDALAYEVTGDYEGDPVPLVFHLVRVGGTVATFYTANFESGTTPILPAGLLTAQAAKLA</sequence>
<name>A0ABN1UTQ7_9ACTN</name>
<evidence type="ECO:0000313" key="2">
    <source>
        <dbReference type="EMBL" id="GAA1166403.1"/>
    </source>
</evidence>
<protein>
    <recommendedName>
        <fullName evidence="4">Lipoprotein</fullName>
    </recommendedName>
</protein>
<dbReference type="EMBL" id="BAAAKV010000018">
    <property type="protein sequence ID" value="GAA1166403.1"/>
    <property type="molecule type" value="Genomic_DNA"/>
</dbReference>
<accession>A0ABN1UTQ7</accession>
<evidence type="ECO:0000256" key="1">
    <source>
        <dbReference type="SAM" id="MobiDB-lite"/>
    </source>
</evidence>
<dbReference type="PROSITE" id="PS51257">
    <property type="entry name" value="PROKAR_LIPOPROTEIN"/>
    <property type="match status" value="1"/>
</dbReference>
<dbReference type="RefSeq" id="WP_344274310.1">
    <property type="nucleotide sequence ID" value="NZ_BAAAKV010000018.1"/>
</dbReference>
<reference evidence="2 3" key="1">
    <citation type="journal article" date="2019" name="Int. J. Syst. Evol. Microbiol.">
        <title>The Global Catalogue of Microorganisms (GCM) 10K type strain sequencing project: providing services to taxonomists for standard genome sequencing and annotation.</title>
        <authorList>
            <consortium name="The Broad Institute Genomics Platform"/>
            <consortium name="The Broad Institute Genome Sequencing Center for Infectious Disease"/>
            <person name="Wu L."/>
            <person name="Ma J."/>
        </authorList>
    </citation>
    <scope>NUCLEOTIDE SEQUENCE [LARGE SCALE GENOMIC DNA]</scope>
    <source>
        <strain evidence="2 3">JCM 12696</strain>
    </source>
</reference>
<evidence type="ECO:0008006" key="4">
    <source>
        <dbReference type="Google" id="ProtNLM"/>
    </source>
</evidence>
<keyword evidence="3" id="KW-1185">Reference proteome</keyword>
<dbReference type="Proteomes" id="UP001501371">
    <property type="component" value="Unassembled WGS sequence"/>
</dbReference>
<comment type="caution">
    <text evidence="2">The sequence shown here is derived from an EMBL/GenBank/DDBJ whole genome shotgun (WGS) entry which is preliminary data.</text>
</comment>
<proteinExistence type="predicted"/>
<feature type="compositionally biased region" description="Basic and acidic residues" evidence="1">
    <location>
        <begin position="31"/>
        <end position="44"/>
    </location>
</feature>